<evidence type="ECO:0000313" key="11">
    <source>
        <dbReference type="EMBL" id="TLE09787.1"/>
    </source>
</evidence>
<organism evidence="11 12">
    <name type="scientific">Helicobacter bilis</name>
    <dbReference type="NCBI Taxonomy" id="37372"/>
    <lineage>
        <taxon>Bacteria</taxon>
        <taxon>Pseudomonadati</taxon>
        <taxon>Campylobacterota</taxon>
        <taxon>Epsilonproteobacteria</taxon>
        <taxon>Campylobacterales</taxon>
        <taxon>Helicobacteraceae</taxon>
        <taxon>Helicobacter</taxon>
    </lineage>
</organism>
<dbReference type="GO" id="GO:0005737">
    <property type="term" value="C:cytoplasm"/>
    <property type="evidence" value="ECO:0007669"/>
    <property type="project" value="TreeGrafter"/>
</dbReference>
<dbReference type="SUPFAM" id="SSF56634">
    <property type="entry name" value="Heme-dependent catalase-like"/>
    <property type="match status" value="1"/>
</dbReference>
<evidence type="ECO:0000256" key="1">
    <source>
        <dbReference type="ARBA" id="ARBA00005329"/>
    </source>
</evidence>
<keyword evidence="5 7" id="KW-0560">Oxidoreductase</keyword>
<dbReference type="AlphaFoldDB" id="A0A4U8U8U1"/>
<reference evidence="11 12" key="1">
    <citation type="journal article" date="2014" name="Genome Announc.">
        <title>Draft genome sequences of eight enterohepatic helicobacter species isolated from both laboratory and wild rodents.</title>
        <authorList>
            <person name="Sheh A."/>
            <person name="Shen Z."/>
            <person name="Fox J.G."/>
        </authorList>
    </citation>
    <scope>NUCLEOTIDE SEQUENCE [LARGE SCALE GENOMIC DNA]</scope>
    <source>
        <strain evidence="11 12">ATCC 49320</strain>
    </source>
</reference>
<gene>
    <name evidence="11" type="ORF">LS79_007270</name>
</gene>
<dbReference type="InterPro" id="IPR018028">
    <property type="entry name" value="Catalase"/>
</dbReference>
<dbReference type="InterPro" id="IPR020835">
    <property type="entry name" value="Catalase_sf"/>
</dbReference>
<feature type="domain" description="Catalase core" evidence="10">
    <location>
        <begin position="33"/>
        <end position="331"/>
    </location>
</feature>
<evidence type="ECO:0000256" key="9">
    <source>
        <dbReference type="PIRSR" id="PIRSR000296-2"/>
    </source>
</evidence>
<proteinExistence type="inferred from homology"/>
<dbReference type="Pfam" id="PF00199">
    <property type="entry name" value="Catalase"/>
    <property type="match status" value="1"/>
</dbReference>
<dbReference type="GO" id="GO:0042542">
    <property type="term" value="P:response to hydrogen peroxide"/>
    <property type="evidence" value="ECO:0007669"/>
    <property type="project" value="TreeGrafter"/>
</dbReference>
<keyword evidence="4 7" id="KW-0479">Metal-binding</keyword>
<evidence type="ECO:0000313" key="12">
    <source>
        <dbReference type="Proteomes" id="UP000029857"/>
    </source>
</evidence>
<evidence type="ECO:0000256" key="2">
    <source>
        <dbReference type="ARBA" id="ARBA00022559"/>
    </source>
</evidence>
<dbReference type="GO" id="GO:0004096">
    <property type="term" value="F:catalase activity"/>
    <property type="evidence" value="ECO:0007669"/>
    <property type="project" value="InterPro"/>
</dbReference>
<evidence type="ECO:0000259" key="10">
    <source>
        <dbReference type="SMART" id="SM01060"/>
    </source>
</evidence>
<dbReference type="PROSITE" id="PS51402">
    <property type="entry name" value="CATALASE_3"/>
    <property type="match status" value="1"/>
</dbReference>
<comment type="similarity">
    <text evidence="1 7">Belongs to the catalase family.</text>
</comment>
<sequence length="331" mass="37456">MFYMKNATKFIISKFFVSTLLVSTMCVYGNDAKQYDAEDIADVFYALNGDSKDPHKKINHAKGFCANGEFIPANNITKTLNIPLLKEKNIKTEVRYSLGGGSRVASDKSKPRGMALKIQGQQDEWEIVMLNTEINFAKNPQEFGEFFAMRIPKDGKVDTAYITKRTSEVASYKNFEEYMKNIGITGSVANTMYHSIHTFYFKDSKNKLIPARFKFVPANGVAYLKENELQKLSNDFLESDFKEKSKNAPIAYKMILVLANPKDKTDDTTALWSGKHKEIEVGTLLVKQYNGDVCNGDVFMPNVLPNGVEAPKDPLFETRNDVYSITFGRRQ</sequence>
<dbReference type="Proteomes" id="UP000029857">
    <property type="component" value="Unassembled WGS sequence"/>
</dbReference>
<evidence type="ECO:0000256" key="5">
    <source>
        <dbReference type="ARBA" id="ARBA00023002"/>
    </source>
</evidence>
<protein>
    <recommendedName>
        <fullName evidence="7">Catalase-related peroxidase</fullName>
        <ecNumber evidence="7">1.11.1.-</ecNumber>
    </recommendedName>
</protein>
<accession>A0A4U8U8U1</accession>
<comment type="function">
    <text evidence="7">Has an organic peroxide-dependent peroxidase activity.</text>
</comment>
<dbReference type="CDD" id="cd08153">
    <property type="entry name" value="srpA_like"/>
    <property type="match status" value="1"/>
</dbReference>
<keyword evidence="2 7" id="KW-0575">Peroxidase</keyword>
<evidence type="ECO:0000256" key="6">
    <source>
        <dbReference type="ARBA" id="ARBA00023004"/>
    </source>
</evidence>
<dbReference type="GO" id="GO:0020037">
    <property type="term" value="F:heme binding"/>
    <property type="evidence" value="ECO:0007669"/>
    <property type="project" value="InterPro"/>
</dbReference>
<evidence type="ECO:0000256" key="3">
    <source>
        <dbReference type="ARBA" id="ARBA00022617"/>
    </source>
</evidence>
<dbReference type="PANTHER" id="PTHR11465:SF9">
    <property type="entry name" value="CATALASE"/>
    <property type="match status" value="1"/>
</dbReference>
<keyword evidence="3 7" id="KW-0349">Heme</keyword>
<dbReference type="PIRSF" id="PIRSF000296">
    <property type="entry name" value="SrpA"/>
    <property type="match status" value="1"/>
</dbReference>
<dbReference type="SMART" id="SM01060">
    <property type="entry name" value="Catalase"/>
    <property type="match status" value="1"/>
</dbReference>
<dbReference type="Gene3D" id="2.40.180.10">
    <property type="entry name" value="Catalase core domain"/>
    <property type="match status" value="1"/>
</dbReference>
<dbReference type="GO" id="GO:0042744">
    <property type="term" value="P:hydrogen peroxide catabolic process"/>
    <property type="evidence" value="ECO:0007669"/>
    <property type="project" value="TreeGrafter"/>
</dbReference>
<dbReference type="PANTHER" id="PTHR11465">
    <property type="entry name" value="CATALASE"/>
    <property type="match status" value="1"/>
</dbReference>
<evidence type="ECO:0000256" key="7">
    <source>
        <dbReference type="PIRNR" id="PIRNR000296"/>
    </source>
</evidence>
<feature type="active site" evidence="8">
    <location>
        <position position="60"/>
    </location>
</feature>
<keyword evidence="6 7" id="KW-0408">Iron</keyword>
<evidence type="ECO:0000256" key="4">
    <source>
        <dbReference type="ARBA" id="ARBA00022723"/>
    </source>
</evidence>
<dbReference type="InterPro" id="IPR011614">
    <property type="entry name" value="Catalase_core"/>
</dbReference>
<name>A0A4U8U8U1_9HELI</name>
<dbReference type="EMBL" id="JRPJ02000025">
    <property type="protein sequence ID" value="TLE09787.1"/>
    <property type="molecule type" value="Genomic_DNA"/>
</dbReference>
<dbReference type="EC" id="1.11.1.-" evidence="7"/>
<comment type="caution">
    <text evidence="11">The sequence shown here is derived from an EMBL/GenBank/DDBJ whole genome shotgun (WGS) entry which is preliminary data.</text>
</comment>
<feature type="binding site" description="axial binding residue" evidence="9">
    <location>
        <position position="323"/>
    </location>
    <ligand>
        <name>heme</name>
        <dbReference type="ChEBI" id="CHEBI:30413"/>
    </ligand>
    <ligandPart>
        <name>Fe</name>
        <dbReference type="ChEBI" id="CHEBI:18248"/>
    </ligandPart>
</feature>
<dbReference type="GO" id="GO:0046872">
    <property type="term" value="F:metal ion binding"/>
    <property type="evidence" value="ECO:0007669"/>
    <property type="project" value="UniProtKB-KW"/>
</dbReference>
<dbReference type="InterPro" id="IPR024168">
    <property type="entry name" value="Catalase_SrpA-type_pred"/>
</dbReference>
<dbReference type="Gene3D" id="1.20.1280.120">
    <property type="match status" value="1"/>
</dbReference>
<evidence type="ECO:0000256" key="8">
    <source>
        <dbReference type="PIRSR" id="PIRSR000296-1"/>
    </source>
</evidence>
<comment type="cofactor">
    <cofactor evidence="7">
        <name>heme</name>
        <dbReference type="ChEBI" id="CHEBI:30413"/>
    </cofactor>
</comment>